<dbReference type="AlphaFoldDB" id="A0A367QIL6"/>
<name>A0A367QIL6_9NOSO</name>
<dbReference type="Proteomes" id="UP000252107">
    <property type="component" value="Unassembled WGS sequence"/>
</dbReference>
<comment type="caution">
    <text evidence="1">The sequence shown here is derived from an EMBL/GenBank/DDBJ whole genome shotgun (WGS) entry which is preliminary data.</text>
</comment>
<organism evidence="1 2">
    <name type="scientific">Nostoc minutum NIES-26</name>
    <dbReference type="NCBI Taxonomy" id="1844469"/>
    <lineage>
        <taxon>Bacteria</taxon>
        <taxon>Bacillati</taxon>
        <taxon>Cyanobacteriota</taxon>
        <taxon>Cyanophyceae</taxon>
        <taxon>Nostocales</taxon>
        <taxon>Nostocaceae</taxon>
        <taxon>Nostoc</taxon>
    </lineage>
</organism>
<sequence>MKSITDLERCWYLSPPWGNQMPPVQVNLLEKVYLKNNRTFGYCCGVQWYCDYWNYVVEVKDDFIYATKHQIIGTGQMQARTVKKPAFVLGDSVLLQFPHHGTKQRLVLGIELIEKSWFYLVELALPAFEQPLITTNRFSLVREQDLVRVNV</sequence>
<reference evidence="1" key="1">
    <citation type="submission" date="2016-04" db="EMBL/GenBank/DDBJ databases">
        <authorList>
            <person name="Tabuchi Yagui T.R."/>
        </authorList>
    </citation>
    <scope>NUCLEOTIDE SEQUENCE [LARGE SCALE GENOMIC DNA]</scope>
    <source>
        <strain evidence="1">NIES-26</strain>
    </source>
</reference>
<protein>
    <recommendedName>
        <fullName evidence="3">DUF1392 domain-containing protein</fullName>
    </recommendedName>
</protein>
<dbReference type="Pfam" id="PF07154">
    <property type="entry name" value="DUF1392"/>
    <property type="match status" value="1"/>
</dbReference>
<evidence type="ECO:0000313" key="2">
    <source>
        <dbReference type="Proteomes" id="UP000252107"/>
    </source>
</evidence>
<accession>A0A367QIL6</accession>
<keyword evidence="2" id="KW-1185">Reference proteome</keyword>
<evidence type="ECO:0000313" key="1">
    <source>
        <dbReference type="EMBL" id="RCJ24026.1"/>
    </source>
</evidence>
<evidence type="ECO:0008006" key="3">
    <source>
        <dbReference type="Google" id="ProtNLM"/>
    </source>
</evidence>
<dbReference type="InterPro" id="IPR009824">
    <property type="entry name" value="DUF1392"/>
</dbReference>
<gene>
    <name evidence="1" type="ORF">A6770_28685</name>
</gene>
<proteinExistence type="predicted"/>
<dbReference type="EMBL" id="LXQD01000320">
    <property type="protein sequence ID" value="RCJ24026.1"/>
    <property type="molecule type" value="Genomic_DNA"/>
</dbReference>